<protein>
    <submittedName>
        <fullName evidence="6">Endo-beta-N-acetylglucosaminidase</fullName>
        <ecNumber evidence="6">3.2.1.96</ecNumber>
    </submittedName>
</protein>
<dbReference type="PROSITE" id="PS01095">
    <property type="entry name" value="GH18_1"/>
    <property type="match status" value="1"/>
</dbReference>
<gene>
    <name evidence="6" type="ORF">ERS137968_04814</name>
</gene>
<feature type="domain" description="GH18" evidence="5">
    <location>
        <begin position="8"/>
        <end position="259"/>
    </location>
</feature>
<keyword evidence="1 3" id="KW-0378">Hydrolase</keyword>
<dbReference type="NCBIfam" id="NF045482">
    <property type="entry name" value="Endoglyc_H"/>
    <property type="match status" value="1"/>
</dbReference>
<evidence type="ECO:0000256" key="2">
    <source>
        <dbReference type="ARBA" id="ARBA00023295"/>
    </source>
</evidence>
<dbReference type="SMART" id="SM00120">
    <property type="entry name" value="HX"/>
    <property type="match status" value="4"/>
</dbReference>
<evidence type="ECO:0000256" key="1">
    <source>
        <dbReference type="ARBA" id="ARBA00022801"/>
    </source>
</evidence>
<dbReference type="InterPro" id="IPR001223">
    <property type="entry name" value="Glyco_hydro18_cat"/>
</dbReference>
<keyword evidence="7" id="KW-1185">Reference proteome</keyword>
<dbReference type="InterPro" id="IPR054861">
    <property type="entry name" value="Endoglyc_H"/>
</dbReference>
<dbReference type="PROSITE" id="PS51910">
    <property type="entry name" value="GH18_2"/>
    <property type="match status" value="1"/>
</dbReference>
<evidence type="ECO:0000313" key="7">
    <source>
        <dbReference type="Proteomes" id="UP000044625"/>
    </source>
</evidence>
<dbReference type="Gene3D" id="3.20.20.80">
    <property type="entry name" value="Glycosidases"/>
    <property type="match status" value="1"/>
</dbReference>
<reference evidence="6 7" key="1">
    <citation type="submission" date="2015-03" db="EMBL/GenBank/DDBJ databases">
        <authorList>
            <consortium name="Pathogen Informatics"/>
            <person name="Murphy D."/>
        </authorList>
    </citation>
    <scope>NUCLEOTIDE SEQUENCE [LARGE SCALE GENOMIC DNA]</scope>
    <source>
        <strain evidence="7">type strain: CIP110230</strain>
    </source>
</reference>
<dbReference type="EMBL" id="CWJL01000083">
    <property type="protein sequence ID" value="CRY69660.1"/>
    <property type="molecule type" value="Genomic_DNA"/>
</dbReference>
<evidence type="ECO:0000313" key="6">
    <source>
        <dbReference type="EMBL" id="CRY69660.1"/>
    </source>
</evidence>
<dbReference type="InterPro" id="IPR036375">
    <property type="entry name" value="Hemopexin-like_dom_sf"/>
</dbReference>
<evidence type="ECO:0000259" key="5">
    <source>
        <dbReference type="PROSITE" id="PS51910"/>
    </source>
</evidence>
<dbReference type="PROSITE" id="PS51642">
    <property type="entry name" value="HEMOPEXIN_2"/>
    <property type="match status" value="3"/>
</dbReference>
<evidence type="ECO:0000256" key="3">
    <source>
        <dbReference type="RuleBase" id="RU000489"/>
    </source>
</evidence>
<dbReference type="GO" id="GO:0033925">
    <property type="term" value="F:mannosyl-glycoprotein endo-beta-N-acetylglucosaminidase activity"/>
    <property type="evidence" value="ECO:0007669"/>
    <property type="project" value="UniProtKB-EC"/>
</dbReference>
<dbReference type="Proteomes" id="UP000044625">
    <property type="component" value="Unassembled WGS sequence"/>
</dbReference>
<dbReference type="EC" id="3.2.1.96" evidence="6"/>
<dbReference type="InterPro" id="IPR001579">
    <property type="entry name" value="Glyco_hydro_18_chit_AS"/>
</dbReference>
<evidence type="ECO:0000256" key="4">
    <source>
        <dbReference type="RuleBase" id="RU004453"/>
    </source>
</evidence>
<proteinExistence type="inferred from homology"/>
<dbReference type="Gene3D" id="2.110.10.10">
    <property type="entry name" value="Hemopexin-like domain"/>
    <property type="match status" value="1"/>
</dbReference>
<dbReference type="SUPFAM" id="SSF50923">
    <property type="entry name" value="Hemopexin-like domain"/>
    <property type="match status" value="1"/>
</dbReference>
<dbReference type="InterPro" id="IPR018487">
    <property type="entry name" value="Hemopexin-like_repeat"/>
</dbReference>
<dbReference type="RefSeq" id="WP_050692113.1">
    <property type="nucleotide sequence ID" value="NZ_CAWMMU010000083.1"/>
</dbReference>
<name>A0ABP1ZXC1_9GAMM</name>
<comment type="caution">
    <text evidence="6">The sequence shown here is derived from an EMBL/GenBank/DDBJ whole genome shotgun (WGS) entry which is preliminary data.</text>
</comment>
<sequence>MTNTKKNTLTTVYIEVNSALLSNAGCYHLDDGNNLFDIAIIFAANINGSAEKPELYLNENVMKILNNAENQIRPLQEKGIKVLLSIVGNHQTAGISNFQSEEKAMNFARQVKNIVEKYELDGVDLDDEYTDYRDSPSRNDSVRWLISCLRSIMPNKIISLYAIGPAADSMRTAPPEIGAKLSYAWNHDYGSYNPPQIQGLEKKQLAAAAIELGKTPSYEVEELAEKTKNNGYGVFLTYNLKGGDQSKDISLFAYILYQQNIHYKDEKFTSGIDAITPTGTSGQYWMFKGDRYIRYSTDHEKIQFYNTISDGWPGLKGTPYADGIDAITKTGTSGQYWMFKGNRYIRYSTDYEKIQFNNTIYDGWPGLRGTPYADGIDAITPTGTSGEYWMFKGDRYIRYSTDREKIQFDNTISDGWPGLRGTPYEGGIDAITPTGTSGEYWMFKGDRYIRYSTDREKIQFNNTIYDGWPGLR</sequence>
<accession>A0ABP1ZXC1</accession>
<dbReference type="InterPro" id="IPR017853">
    <property type="entry name" value="GH"/>
</dbReference>
<organism evidence="6 7">
    <name type="scientific">Yersinia pekkanenii</name>
    <dbReference type="NCBI Taxonomy" id="1288385"/>
    <lineage>
        <taxon>Bacteria</taxon>
        <taxon>Pseudomonadati</taxon>
        <taxon>Pseudomonadota</taxon>
        <taxon>Gammaproteobacteria</taxon>
        <taxon>Enterobacterales</taxon>
        <taxon>Yersiniaceae</taxon>
        <taxon>Yersinia</taxon>
    </lineage>
</organism>
<comment type="similarity">
    <text evidence="4">Belongs to the glycosyl hydrolase 18 family.</text>
</comment>
<keyword evidence="2 3" id="KW-0326">Glycosidase</keyword>
<dbReference type="Pfam" id="PF00704">
    <property type="entry name" value="Glyco_hydro_18"/>
    <property type="match status" value="1"/>
</dbReference>
<dbReference type="SUPFAM" id="SSF51445">
    <property type="entry name" value="(Trans)glycosidases"/>
    <property type="match status" value="1"/>
</dbReference>